<keyword evidence="3" id="KW-0472">Membrane</keyword>
<proteinExistence type="inferred from homology"/>
<dbReference type="GO" id="GO:0030246">
    <property type="term" value="F:carbohydrate binding"/>
    <property type="evidence" value="ECO:0007669"/>
    <property type="project" value="UniProtKB-KW"/>
</dbReference>
<dbReference type="SUPFAM" id="SSF49899">
    <property type="entry name" value="Concanavalin A-like lectins/glucanases"/>
    <property type="match status" value="1"/>
</dbReference>
<dbReference type="EMBL" id="JAJAGQ010000001">
    <property type="protein sequence ID" value="KAJ8573496.1"/>
    <property type="molecule type" value="Genomic_DNA"/>
</dbReference>
<keyword evidence="4" id="KW-0732">Signal</keyword>
<feature type="domain" description="Legume lectin" evidence="5">
    <location>
        <begin position="22"/>
        <end position="207"/>
    </location>
</feature>
<keyword evidence="7" id="KW-1185">Reference proteome</keyword>
<reference evidence="7" key="1">
    <citation type="journal article" date="2023" name="Proc. Natl. Acad. Sci. U.S.A.">
        <title>Genomic and structural basis for evolution of tropane alkaloid biosynthesis.</title>
        <authorList>
            <person name="Wanga Y.-J."/>
            <person name="Taina T."/>
            <person name="Yua J.-Y."/>
            <person name="Lia J."/>
            <person name="Xua B."/>
            <person name="Chenc J."/>
            <person name="D'Auriad J.C."/>
            <person name="Huanga J.-P."/>
            <person name="Huanga S.-X."/>
        </authorList>
    </citation>
    <scope>NUCLEOTIDE SEQUENCE [LARGE SCALE GENOMIC DNA]</scope>
    <source>
        <strain evidence="7">cv. KIB-2019</strain>
    </source>
</reference>
<evidence type="ECO:0000256" key="3">
    <source>
        <dbReference type="SAM" id="Phobius"/>
    </source>
</evidence>
<keyword evidence="3" id="KW-0812">Transmembrane</keyword>
<evidence type="ECO:0000256" key="1">
    <source>
        <dbReference type="ARBA" id="ARBA00007606"/>
    </source>
</evidence>
<dbReference type="Gene3D" id="2.60.120.200">
    <property type="match status" value="1"/>
</dbReference>
<keyword evidence="3" id="KW-1133">Transmembrane helix</keyword>
<organism evidence="6 7">
    <name type="scientific">Anisodus acutangulus</name>
    <dbReference type="NCBI Taxonomy" id="402998"/>
    <lineage>
        <taxon>Eukaryota</taxon>
        <taxon>Viridiplantae</taxon>
        <taxon>Streptophyta</taxon>
        <taxon>Embryophyta</taxon>
        <taxon>Tracheophyta</taxon>
        <taxon>Spermatophyta</taxon>
        <taxon>Magnoliopsida</taxon>
        <taxon>eudicotyledons</taxon>
        <taxon>Gunneridae</taxon>
        <taxon>Pentapetalae</taxon>
        <taxon>asterids</taxon>
        <taxon>lamiids</taxon>
        <taxon>Solanales</taxon>
        <taxon>Solanaceae</taxon>
        <taxon>Solanoideae</taxon>
        <taxon>Hyoscyameae</taxon>
        <taxon>Anisodus</taxon>
    </lineage>
</organism>
<comment type="similarity">
    <text evidence="1">Belongs to the leguminous lectin family.</text>
</comment>
<evidence type="ECO:0000259" key="5">
    <source>
        <dbReference type="Pfam" id="PF00139"/>
    </source>
</evidence>
<dbReference type="Proteomes" id="UP001152561">
    <property type="component" value="Unassembled WGS sequence"/>
</dbReference>
<evidence type="ECO:0000313" key="7">
    <source>
        <dbReference type="Proteomes" id="UP001152561"/>
    </source>
</evidence>
<dbReference type="AlphaFoldDB" id="A0A9Q1N4T5"/>
<sequence length="289" mass="32014">MPTLYTLALLLLLNLLPCSIAHFDPNLGLIGDAKITKNGSFLQLTDPSKSSPSSGFVFQKIPFIGNSFSTDFSFSNGGDGLSLVIVPSDHFPSKKHFGSYFGVKFDTFSNHVAVNVNVGSLISRNKNLGLNSSGKKLHSWVDYDCTSKRLEVRLSELGGPRPYSPLLVYQVDLGNMWKGQQVLVGLTSSSSLQVTSVYSWKFRVWRSVPKWLHSQPVDPNKMENRKRFHRVSGLVFVTGCVVALASFVGLFCWVIFGGNNNTEVVIPAKRDFRYEKVVNMVVVEDGVKN</sequence>
<name>A0A9Q1N4T5_9SOLA</name>
<dbReference type="PANTHER" id="PTHR32401">
    <property type="entry name" value="CONCANAVALIN A-LIKE LECTIN FAMILY PROTEIN"/>
    <property type="match status" value="1"/>
</dbReference>
<dbReference type="InterPro" id="IPR013320">
    <property type="entry name" value="ConA-like_dom_sf"/>
</dbReference>
<gene>
    <name evidence="6" type="ORF">K7X08_010007</name>
</gene>
<protein>
    <recommendedName>
        <fullName evidence="5">Legume lectin domain-containing protein</fullName>
    </recommendedName>
</protein>
<dbReference type="InterPro" id="IPR001220">
    <property type="entry name" value="Legume_lectin_dom"/>
</dbReference>
<dbReference type="Pfam" id="PF00139">
    <property type="entry name" value="Lectin_legB"/>
    <property type="match status" value="1"/>
</dbReference>
<dbReference type="PANTHER" id="PTHR32401:SF54">
    <property type="entry name" value="L-TYPE LECTIN-DOMAIN CONTAINING RECEPTOR KINASE S.4-LIKE"/>
    <property type="match status" value="1"/>
</dbReference>
<evidence type="ECO:0000256" key="4">
    <source>
        <dbReference type="SAM" id="SignalP"/>
    </source>
</evidence>
<dbReference type="InterPro" id="IPR050258">
    <property type="entry name" value="Leguminous_Lectin"/>
</dbReference>
<feature type="chain" id="PRO_5040398015" description="Legume lectin domain-containing protein" evidence="4">
    <location>
        <begin position="22"/>
        <end position="289"/>
    </location>
</feature>
<dbReference type="OrthoDB" id="2019747at2759"/>
<feature type="signal peptide" evidence="4">
    <location>
        <begin position="1"/>
        <end position="21"/>
    </location>
</feature>
<comment type="caution">
    <text evidence="6">The sequence shown here is derived from an EMBL/GenBank/DDBJ whole genome shotgun (WGS) entry which is preliminary data.</text>
</comment>
<feature type="transmembrane region" description="Helical" evidence="3">
    <location>
        <begin position="231"/>
        <end position="256"/>
    </location>
</feature>
<evidence type="ECO:0000313" key="6">
    <source>
        <dbReference type="EMBL" id="KAJ8573496.1"/>
    </source>
</evidence>
<evidence type="ECO:0000256" key="2">
    <source>
        <dbReference type="ARBA" id="ARBA00022734"/>
    </source>
</evidence>
<keyword evidence="2" id="KW-0430">Lectin</keyword>
<accession>A0A9Q1N4T5</accession>